<keyword evidence="6" id="KW-0028">Amino-acid biosynthesis</keyword>
<protein>
    <recommendedName>
        <fullName evidence="5">Phosphoserine phosphatase</fullName>
        <ecNumber evidence="4">3.1.3.3</ecNumber>
    </recommendedName>
    <alternativeName>
        <fullName evidence="11">O-phosphoserine phosphohydrolase</fullName>
    </alternativeName>
</protein>
<comment type="pathway">
    <text evidence="2">Amino-acid biosynthesis; L-serine biosynthesis; L-serine from 3-phospho-D-glycerate: step 3/3.</text>
</comment>
<evidence type="ECO:0000256" key="5">
    <source>
        <dbReference type="ARBA" id="ARBA00015196"/>
    </source>
</evidence>
<dbReference type="OrthoDB" id="9792539at2"/>
<dbReference type="PANTHER" id="PTHR43344">
    <property type="entry name" value="PHOSPHOSERINE PHOSPHATASE"/>
    <property type="match status" value="1"/>
</dbReference>
<keyword evidence="7" id="KW-0479">Metal-binding</keyword>
<dbReference type="GO" id="GO:0006564">
    <property type="term" value="P:L-serine biosynthetic process"/>
    <property type="evidence" value="ECO:0007669"/>
    <property type="project" value="UniProtKB-KW"/>
</dbReference>
<dbReference type="SFLD" id="SFLDG01136">
    <property type="entry name" value="C1.6:_Phosphoserine_Phosphatas"/>
    <property type="match status" value="1"/>
</dbReference>
<dbReference type="SFLD" id="SFLDS00003">
    <property type="entry name" value="Haloacid_Dehalogenase"/>
    <property type="match status" value="1"/>
</dbReference>
<dbReference type="InterPro" id="IPR025138">
    <property type="entry name" value="DUF4072"/>
</dbReference>
<evidence type="ECO:0000256" key="14">
    <source>
        <dbReference type="PIRSR" id="PIRSR604469-1"/>
    </source>
</evidence>
<evidence type="ECO:0000256" key="11">
    <source>
        <dbReference type="ARBA" id="ARBA00031693"/>
    </source>
</evidence>
<dbReference type="KEGG" id="atw:C0099_08095"/>
<dbReference type="SUPFAM" id="SSF56784">
    <property type="entry name" value="HAD-like"/>
    <property type="match status" value="1"/>
</dbReference>
<evidence type="ECO:0000256" key="13">
    <source>
        <dbReference type="ARBA" id="ARBA00048523"/>
    </source>
</evidence>
<dbReference type="InterPro" id="IPR036412">
    <property type="entry name" value="HAD-like_sf"/>
</dbReference>
<evidence type="ECO:0000313" key="16">
    <source>
        <dbReference type="EMBL" id="AUN94894.1"/>
    </source>
</evidence>
<keyword evidence="8" id="KW-0378">Hydrolase</keyword>
<dbReference type="EC" id="3.1.3.3" evidence="4"/>
<evidence type="ECO:0000256" key="4">
    <source>
        <dbReference type="ARBA" id="ARBA00012640"/>
    </source>
</evidence>
<keyword evidence="10" id="KW-0718">Serine biosynthesis</keyword>
<evidence type="ECO:0000256" key="12">
    <source>
        <dbReference type="ARBA" id="ARBA00048138"/>
    </source>
</evidence>
<keyword evidence="17" id="KW-1185">Reference proteome</keyword>
<dbReference type="Pfam" id="PF13284">
    <property type="entry name" value="DUF4072"/>
    <property type="match status" value="1"/>
</dbReference>
<sequence length="275" mass="29466">MSLIVQGAQLAPDALDELRTAARASAVRTLSADAWRLEGGLPTPEALALCQRERVDCTVAPGRRLSDVGLFVTDMDSTLIDIECIDEVADLHGVRDEVAAITEAAMRGEIDYSESLRRRVALLAGLREAALAEVYEQRLSLNPGAERLLDTLKAAGIHTVLVSGGFSYFTDRLKARLGFDAAHANHVEIRDGHLTGRILGPIVDAAAKASVLREARERLGLSRAQTITVGDGANDLSMLREAGLAIAYRAKPVLRAAAHCTLDHAGLDGILKLFD</sequence>
<dbReference type="Proteomes" id="UP000242205">
    <property type="component" value="Chromosome"/>
</dbReference>
<dbReference type="NCBIfam" id="TIGR01488">
    <property type="entry name" value="HAD-SF-IB"/>
    <property type="match status" value="1"/>
</dbReference>
<evidence type="ECO:0000256" key="2">
    <source>
        <dbReference type="ARBA" id="ARBA00005135"/>
    </source>
</evidence>
<evidence type="ECO:0000256" key="6">
    <source>
        <dbReference type="ARBA" id="ARBA00022605"/>
    </source>
</evidence>
<dbReference type="InterPro" id="IPR004469">
    <property type="entry name" value="PSP"/>
</dbReference>
<dbReference type="GO" id="GO:0036424">
    <property type="term" value="F:L-phosphoserine phosphatase activity"/>
    <property type="evidence" value="ECO:0007669"/>
    <property type="project" value="InterPro"/>
</dbReference>
<evidence type="ECO:0000259" key="15">
    <source>
        <dbReference type="Pfam" id="PF13284"/>
    </source>
</evidence>
<evidence type="ECO:0000256" key="7">
    <source>
        <dbReference type="ARBA" id="ARBA00022723"/>
    </source>
</evidence>
<evidence type="ECO:0000256" key="8">
    <source>
        <dbReference type="ARBA" id="ARBA00022801"/>
    </source>
</evidence>
<comment type="cofactor">
    <cofactor evidence="1">
        <name>Mg(2+)</name>
        <dbReference type="ChEBI" id="CHEBI:18420"/>
    </cofactor>
</comment>
<evidence type="ECO:0000256" key="10">
    <source>
        <dbReference type="ARBA" id="ARBA00023299"/>
    </source>
</evidence>
<dbReference type="GO" id="GO:0000287">
    <property type="term" value="F:magnesium ion binding"/>
    <property type="evidence" value="ECO:0007669"/>
    <property type="project" value="TreeGrafter"/>
</dbReference>
<feature type="active site" description="Proton donor" evidence="14">
    <location>
        <position position="76"/>
    </location>
</feature>
<dbReference type="SFLD" id="SFLDF00029">
    <property type="entry name" value="phosphoserine_phosphatase"/>
    <property type="match status" value="1"/>
</dbReference>
<comment type="similarity">
    <text evidence="3">Belongs to the HAD-like hydrolase superfamily. SerB family.</text>
</comment>
<feature type="domain" description="DUF4072" evidence="15">
    <location>
        <begin position="3"/>
        <end position="40"/>
    </location>
</feature>
<dbReference type="SFLD" id="SFLDG01137">
    <property type="entry name" value="C1.6.1:_Phosphoserine_Phosphat"/>
    <property type="match status" value="1"/>
</dbReference>
<dbReference type="GO" id="GO:0005737">
    <property type="term" value="C:cytoplasm"/>
    <property type="evidence" value="ECO:0007669"/>
    <property type="project" value="TreeGrafter"/>
</dbReference>
<dbReference type="CDD" id="cd07500">
    <property type="entry name" value="HAD_PSP"/>
    <property type="match status" value="1"/>
</dbReference>
<dbReference type="AlphaFoldDB" id="A0A2I6S6K5"/>
<feature type="active site" description="Nucleophile" evidence="14">
    <location>
        <position position="74"/>
    </location>
</feature>
<keyword evidence="9" id="KW-0460">Magnesium</keyword>
<evidence type="ECO:0000256" key="9">
    <source>
        <dbReference type="ARBA" id="ARBA00022842"/>
    </source>
</evidence>
<dbReference type="Gene3D" id="3.40.50.1000">
    <property type="entry name" value="HAD superfamily/HAD-like"/>
    <property type="match status" value="1"/>
</dbReference>
<proteinExistence type="inferred from homology"/>
<evidence type="ECO:0000256" key="1">
    <source>
        <dbReference type="ARBA" id="ARBA00001946"/>
    </source>
</evidence>
<comment type="catalytic activity">
    <reaction evidence="13">
        <text>O-phospho-D-serine + H2O = D-serine + phosphate</text>
        <dbReference type="Rhea" id="RHEA:24873"/>
        <dbReference type="ChEBI" id="CHEBI:15377"/>
        <dbReference type="ChEBI" id="CHEBI:35247"/>
        <dbReference type="ChEBI" id="CHEBI:43474"/>
        <dbReference type="ChEBI" id="CHEBI:58680"/>
        <dbReference type="EC" id="3.1.3.3"/>
    </reaction>
</comment>
<dbReference type="RefSeq" id="WP_102246960.1">
    <property type="nucleotide sequence ID" value="NZ_CP025682.1"/>
</dbReference>
<organism evidence="16 17">
    <name type="scientific">Pseudazoarcus pumilus</name>
    <dbReference type="NCBI Taxonomy" id="2067960"/>
    <lineage>
        <taxon>Bacteria</taxon>
        <taxon>Pseudomonadati</taxon>
        <taxon>Pseudomonadota</taxon>
        <taxon>Betaproteobacteria</taxon>
        <taxon>Rhodocyclales</taxon>
        <taxon>Zoogloeaceae</taxon>
        <taxon>Pseudazoarcus</taxon>
    </lineage>
</organism>
<comment type="catalytic activity">
    <reaction evidence="12">
        <text>O-phospho-L-serine + H2O = L-serine + phosphate</text>
        <dbReference type="Rhea" id="RHEA:21208"/>
        <dbReference type="ChEBI" id="CHEBI:15377"/>
        <dbReference type="ChEBI" id="CHEBI:33384"/>
        <dbReference type="ChEBI" id="CHEBI:43474"/>
        <dbReference type="ChEBI" id="CHEBI:57524"/>
        <dbReference type="EC" id="3.1.3.3"/>
    </reaction>
</comment>
<dbReference type="PANTHER" id="PTHR43344:SF2">
    <property type="entry name" value="PHOSPHOSERINE PHOSPHATASE"/>
    <property type="match status" value="1"/>
</dbReference>
<dbReference type="NCBIfam" id="TIGR00338">
    <property type="entry name" value="serB"/>
    <property type="match status" value="1"/>
</dbReference>
<dbReference type="Pfam" id="PF12710">
    <property type="entry name" value="HAD"/>
    <property type="match status" value="1"/>
</dbReference>
<name>A0A2I6S6K5_9RHOO</name>
<reference evidence="16 17" key="1">
    <citation type="submission" date="2018-01" db="EMBL/GenBank/DDBJ databases">
        <authorList>
            <person name="Fu G.-Y."/>
        </authorList>
    </citation>
    <scope>NUCLEOTIDE SEQUENCE [LARGE SCALE GENOMIC DNA]</scope>
    <source>
        <strain evidence="16 17">SY39</strain>
    </source>
</reference>
<dbReference type="InterPro" id="IPR023214">
    <property type="entry name" value="HAD_sf"/>
</dbReference>
<gene>
    <name evidence="16" type="primary">serB</name>
    <name evidence="16" type="ORF">C0099_08095</name>
</gene>
<evidence type="ECO:0000313" key="17">
    <source>
        <dbReference type="Proteomes" id="UP000242205"/>
    </source>
</evidence>
<dbReference type="EMBL" id="CP025682">
    <property type="protein sequence ID" value="AUN94894.1"/>
    <property type="molecule type" value="Genomic_DNA"/>
</dbReference>
<accession>A0A2I6S6K5</accession>
<dbReference type="InterPro" id="IPR050582">
    <property type="entry name" value="HAD-like_SerB"/>
</dbReference>
<dbReference type="UniPathway" id="UPA00135">
    <property type="reaction ID" value="UER00198"/>
</dbReference>
<evidence type="ECO:0000256" key="3">
    <source>
        <dbReference type="ARBA" id="ARBA00009184"/>
    </source>
</evidence>